<evidence type="ECO:0000313" key="2">
    <source>
        <dbReference type="EMBL" id="AZA94725.1"/>
    </source>
</evidence>
<keyword evidence="4" id="KW-1185">Reference proteome</keyword>
<dbReference type="Proteomes" id="UP000281741">
    <property type="component" value="Chromosome"/>
</dbReference>
<name>A0AAD1DMM0_9FLAO</name>
<dbReference type="EMBL" id="CP033915">
    <property type="protein sequence ID" value="AZA86314.1"/>
    <property type="molecule type" value="Genomic_DNA"/>
</dbReference>
<evidence type="ECO:0000313" key="4">
    <source>
        <dbReference type="Proteomes" id="UP000281741"/>
    </source>
</evidence>
<accession>A0AAD1DMM0</accession>
<dbReference type="RefSeq" id="WP_123853966.1">
    <property type="nucleotide sequence ID" value="NZ_CP033912.1"/>
</dbReference>
<gene>
    <name evidence="1" type="ORF">EG349_05685</name>
    <name evidence="2" type="ORF">EG353_03705</name>
</gene>
<evidence type="ECO:0000313" key="1">
    <source>
        <dbReference type="EMBL" id="AZA86314.1"/>
    </source>
</evidence>
<reference evidence="3 4" key="1">
    <citation type="submission" date="2018-11" db="EMBL/GenBank/DDBJ databases">
        <title>Proposal to divide the Flavobacteriaceae and reorganize its genera based on Amino Acid Identity values calculated from whole genome sequences.</title>
        <authorList>
            <person name="Nicholson A.C."/>
            <person name="Gulvik C.A."/>
            <person name="Whitney A.M."/>
            <person name="Humrighouse B.W."/>
            <person name="Bell M."/>
            <person name="Holmes B."/>
            <person name="Steigerwalt A.G."/>
            <person name="Villarma A."/>
            <person name="Sheth M."/>
            <person name="Batra D."/>
            <person name="Pryor J."/>
            <person name="Bernardet J.-F."/>
            <person name="Hugo C."/>
            <person name="Kampfer P."/>
            <person name="Newman J."/>
            <person name="McQuiston J.R."/>
        </authorList>
    </citation>
    <scope>NUCLEOTIDE SEQUENCE [LARGE SCALE GENOMIC DNA]</scope>
    <source>
        <strain evidence="1 3">G0207</strain>
        <strain evidence="2 4">H5143</strain>
    </source>
</reference>
<dbReference type="AlphaFoldDB" id="A0AAD1DMM0"/>
<protein>
    <submittedName>
        <fullName evidence="1">Uncharacterized protein</fullName>
    </submittedName>
</protein>
<dbReference type="Proteomes" id="UP000274073">
    <property type="component" value="Chromosome"/>
</dbReference>
<sequence>MKSPAICWRLHAIAGSYKQTCFKQNAVAGGLPQVVGDFMQLKEVCFRVVLNSVEIRREMWWWFFIFSAYLIDICIKNTRLREAVMTT</sequence>
<organism evidence="1 3">
    <name type="scientific">Chryseobacterium shandongense</name>
    <dbReference type="NCBI Taxonomy" id="1493872"/>
    <lineage>
        <taxon>Bacteria</taxon>
        <taxon>Pseudomonadati</taxon>
        <taxon>Bacteroidota</taxon>
        <taxon>Flavobacteriia</taxon>
        <taxon>Flavobacteriales</taxon>
        <taxon>Weeksellaceae</taxon>
        <taxon>Chryseobacterium group</taxon>
        <taxon>Chryseobacterium</taxon>
    </lineage>
</organism>
<dbReference type="EMBL" id="CP033912">
    <property type="protein sequence ID" value="AZA94725.1"/>
    <property type="molecule type" value="Genomic_DNA"/>
</dbReference>
<proteinExistence type="predicted"/>
<evidence type="ECO:0000313" key="3">
    <source>
        <dbReference type="Proteomes" id="UP000274073"/>
    </source>
</evidence>